<comment type="caution">
    <text evidence="3">The sequence shown here is derived from an EMBL/GenBank/DDBJ whole genome shotgun (WGS) entry which is preliminary data.</text>
</comment>
<organism evidence="3 4">
    <name type="scientific">Streptomyces sannanensis</name>
    <dbReference type="NCBI Taxonomy" id="285536"/>
    <lineage>
        <taxon>Bacteria</taxon>
        <taxon>Bacillati</taxon>
        <taxon>Actinomycetota</taxon>
        <taxon>Actinomycetes</taxon>
        <taxon>Kitasatosporales</taxon>
        <taxon>Streptomycetaceae</taxon>
        <taxon>Streptomyces</taxon>
    </lineage>
</organism>
<evidence type="ECO:0000256" key="1">
    <source>
        <dbReference type="SAM" id="MobiDB-lite"/>
    </source>
</evidence>
<evidence type="ECO:0000313" key="3">
    <source>
        <dbReference type="EMBL" id="GAA3371406.1"/>
    </source>
</evidence>
<reference evidence="4" key="1">
    <citation type="journal article" date="2019" name="Int. J. Syst. Evol. Microbiol.">
        <title>The Global Catalogue of Microorganisms (GCM) 10K type strain sequencing project: providing services to taxonomists for standard genome sequencing and annotation.</title>
        <authorList>
            <consortium name="The Broad Institute Genomics Platform"/>
            <consortium name="The Broad Institute Genome Sequencing Center for Infectious Disease"/>
            <person name="Wu L."/>
            <person name="Ma J."/>
        </authorList>
    </citation>
    <scope>NUCLEOTIDE SEQUENCE [LARGE SCALE GENOMIC DNA]</scope>
    <source>
        <strain evidence="4">JCM 9651</strain>
    </source>
</reference>
<evidence type="ECO:0000313" key="4">
    <source>
        <dbReference type="Proteomes" id="UP001499990"/>
    </source>
</evidence>
<sequence>MGASRRTLAALGIAAAAVVGVAACEPVGGLNTAAVAVTTDQMGTRALERAGVDVRWLSCTASTENGGGSGGTSPTPSGARRVSVDCRGKTGGGKDITLTGEVTEERAGRCVRGDLVAKVDGRTVFQARVLGDCSAPPVTPTTGPTPPPAGPGRPTVTVTVTVTETFHGK</sequence>
<gene>
    <name evidence="3" type="ORF">GCM10020367_21940</name>
</gene>
<dbReference type="Proteomes" id="UP001499990">
    <property type="component" value="Unassembled WGS sequence"/>
</dbReference>
<feature type="signal peptide" evidence="2">
    <location>
        <begin position="1"/>
        <end position="22"/>
    </location>
</feature>
<evidence type="ECO:0000256" key="2">
    <source>
        <dbReference type="SAM" id="SignalP"/>
    </source>
</evidence>
<name>A0ABP6SA39_9ACTN</name>
<evidence type="ECO:0008006" key="5">
    <source>
        <dbReference type="Google" id="ProtNLM"/>
    </source>
</evidence>
<dbReference type="RefSeq" id="WP_345036119.1">
    <property type="nucleotide sequence ID" value="NZ_BAAAYL010000001.1"/>
</dbReference>
<proteinExistence type="predicted"/>
<feature type="compositionally biased region" description="Pro residues" evidence="1">
    <location>
        <begin position="137"/>
        <end position="151"/>
    </location>
</feature>
<feature type="region of interest" description="Disordered" evidence="1">
    <location>
        <begin position="61"/>
        <end position="81"/>
    </location>
</feature>
<feature type="chain" id="PRO_5045981653" description="Lipoprotein" evidence="2">
    <location>
        <begin position="23"/>
        <end position="169"/>
    </location>
</feature>
<dbReference type="EMBL" id="BAAAYL010000001">
    <property type="protein sequence ID" value="GAA3371406.1"/>
    <property type="molecule type" value="Genomic_DNA"/>
</dbReference>
<accession>A0ABP6SA39</accession>
<feature type="region of interest" description="Disordered" evidence="1">
    <location>
        <begin position="135"/>
        <end position="155"/>
    </location>
</feature>
<keyword evidence="4" id="KW-1185">Reference proteome</keyword>
<protein>
    <recommendedName>
        <fullName evidence="5">Lipoprotein</fullName>
    </recommendedName>
</protein>
<dbReference type="PROSITE" id="PS51257">
    <property type="entry name" value="PROKAR_LIPOPROTEIN"/>
    <property type="match status" value="1"/>
</dbReference>
<keyword evidence="2" id="KW-0732">Signal</keyword>